<dbReference type="GO" id="GO:0006412">
    <property type="term" value="P:translation"/>
    <property type="evidence" value="ECO:0007669"/>
    <property type="project" value="UniProtKB-UniRule"/>
</dbReference>
<organism evidence="7 8">
    <name type="scientific">Grylomicrobium aquisgranensis</name>
    <dbReference type="NCBI Taxonomy" id="2926318"/>
    <lineage>
        <taxon>Bacteria</taxon>
        <taxon>Bacillati</taxon>
        <taxon>Bacillota</taxon>
        <taxon>Erysipelotrichia</taxon>
        <taxon>Erysipelotrichales</taxon>
        <taxon>Erysipelotrichaceae</taxon>
        <taxon>Grylomicrobium</taxon>
    </lineage>
</organism>
<dbReference type="InterPro" id="IPR001790">
    <property type="entry name" value="Ribosomal_uL10"/>
</dbReference>
<keyword evidence="5" id="KW-0699">rRNA-binding</keyword>
<evidence type="ECO:0000313" key="8">
    <source>
        <dbReference type="Proteomes" id="UP001286174"/>
    </source>
</evidence>
<keyword evidence="8" id="KW-1185">Reference proteome</keyword>
<sequence length="182" mass="19081">MNQDVLKSKQSVVSEIEDKFKNSSSAVVAEYRGLSVAEVTELRRALRAEGVEMKVYKNTLAAKAAENVGYGDLKDSLTGPNALAFGSDETAAARVMAKFAKKHKALVLKGGVVEGKVVDDKTVAALSALPNREGMLSMLLSVLNAPVSSFARVVKAVADQKNEGAPAEEAGSNEKAAEEAAA</sequence>
<evidence type="ECO:0000256" key="5">
    <source>
        <dbReference type="HAMAP-Rule" id="MF_00362"/>
    </source>
</evidence>
<dbReference type="Gene3D" id="6.10.250.290">
    <property type="match status" value="1"/>
</dbReference>
<comment type="subunit">
    <text evidence="5">Part of the ribosomal stalk of the 50S ribosomal subunit. The N-terminus interacts with L11 and the large rRNA to form the base of the stalk. The C-terminus forms an elongated spine to which L12 dimers bind in a sequential fashion forming a multimeric L10(L12)X complex.</text>
</comment>
<evidence type="ECO:0000256" key="1">
    <source>
        <dbReference type="ARBA" id="ARBA00008889"/>
    </source>
</evidence>
<protein>
    <recommendedName>
        <fullName evidence="4 5">Large ribosomal subunit protein uL10</fullName>
    </recommendedName>
</protein>
<dbReference type="SUPFAM" id="SSF160369">
    <property type="entry name" value="Ribosomal protein L10-like"/>
    <property type="match status" value="1"/>
</dbReference>
<evidence type="ECO:0000256" key="3">
    <source>
        <dbReference type="ARBA" id="ARBA00023274"/>
    </source>
</evidence>
<dbReference type="GO" id="GO:0070180">
    <property type="term" value="F:large ribosomal subunit rRNA binding"/>
    <property type="evidence" value="ECO:0007669"/>
    <property type="project" value="UniProtKB-UniRule"/>
</dbReference>
<evidence type="ECO:0000256" key="6">
    <source>
        <dbReference type="SAM" id="MobiDB-lite"/>
    </source>
</evidence>
<keyword evidence="2 5" id="KW-0689">Ribosomal protein</keyword>
<dbReference type="NCBIfam" id="NF000955">
    <property type="entry name" value="PRK00099.1-1"/>
    <property type="match status" value="1"/>
</dbReference>
<name>A0AB35U6I8_9FIRM</name>
<evidence type="ECO:0000256" key="4">
    <source>
        <dbReference type="ARBA" id="ARBA00035202"/>
    </source>
</evidence>
<dbReference type="AlphaFoldDB" id="A0AB35U6I8"/>
<evidence type="ECO:0000313" key="7">
    <source>
        <dbReference type="EMBL" id="MDX8418694.1"/>
    </source>
</evidence>
<keyword evidence="3 5" id="KW-0687">Ribonucleoprotein</keyword>
<dbReference type="InterPro" id="IPR047865">
    <property type="entry name" value="Ribosomal_uL10_bac_type"/>
</dbReference>
<dbReference type="InterPro" id="IPR002363">
    <property type="entry name" value="Ribosomal_uL10_CS_bac"/>
</dbReference>
<dbReference type="Gene3D" id="3.30.70.1730">
    <property type="match status" value="1"/>
</dbReference>
<dbReference type="CDD" id="cd05797">
    <property type="entry name" value="Ribosomal_L10"/>
    <property type="match status" value="1"/>
</dbReference>
<dbReference type="EMBL" id="JALBUR010000002">
    <property type="protein sequence ID" value="MDX8418694.1"/>
    <property type="molecule type" value="Genomic_DNA"/>
</dbReference>
<dbReference type="PROSITE" id="PS01109">
    <property type="entry name" value="RIBOSOMAL_L10"/>
    <property type="match status" value="1"/>
</dbReference>
<comment type="caution">
    <text evidence="7">The sequence shown here is derived from an EMBL/GenBank/DDBJ whole genome shotgun (WGS) entry which is preliminary data.</text>
</comment>
<dbReference type="GO" id="GO:0015934">
    <property type="term" value="C:large ribosomal subunit"/>
    <property type="evidence" value="ECO:0007669"/>
    <property type="project" value="InterPro"/>
</dbReference>
<dbReference type="Pfam" id="PF00466">
    <property type="entry name" value="Ribosomal_L10"/>
    <property type="match status" value="1"/>
</dbReference>
<keyword evidence="5" id="KW-0694">RNA-binding</keyword>
<dbReference type="GO" id="GO:0003735">
    <property type="term" value="F:structural constituent of ribosome"/>
    <property type="evidence" value="ECO:0007669"/>
    <property type="project" value="InterPro"/>
</dbReference>
<dbReference type="RefSeq" id="WP_108774511.1">
    <property type="nucleotide sequence ID" value="NZ_JALBUR010000002.1"/>
</dbReference>
<dbReference type="HAMAP" id="MF_00362">
    <property type="entry name" value="Ribosomal_uL10"/>
    <property type="match status" value="1"/>
</dbReference>
<proteinExistence type="inferred from homology"/>
<gene>
    <name evidence="5 7" type="primary">rplJ</name>
    <name evidence="7" type="ORF">MOZ60_01145</name>
</gene>
<comment type="function">
    <text evidence="5">Forms part of the ribosomal stalk, playing a central role in the interaction of the ribosome with GTP-bound translation factors.</text>
</comment>
<dbReference type="Proteomes" id="UP001286174">
    <property type="component" value="Unassembled WGS sequence"/>
</dbReference>
<accession>A0AB35U6I8</accession>
<comment type="similarity">
    <text evidence="1 5">Belongs to the universal ribosomal protein uL10 family.</text>
</comment>
<dbReference type="InterPro" id="IPR022973">
    <property type="entry name" value="Ribosomal_uL10_bac"/>
</dbReference>
<reference evidence="7 8" key="1">
    <citation type="submission" date="2022-03" db="EMBL/GenBank/DDBJ databases">
        <title>Novel taxa within the pig intestine.</title>
        <authorList>
            <person name="Wylensek D."/>
            <person name="Bishof K."/>
            <person name="Afrizal A."/>
            <person name="Clavel T."/>
        </authorList>
    </citation>
    <scope>NUCLEOTIDE SEQUENCE [LARGE SCALE GENOMIC DNA]</scope>
    <source>
        <strain evidence="7 8">CLA-KB-P133</strain>
    </source>
</reference>
<dbReference type="InterPro" id="IPR043141">
    <property type="entry name" value="Ribosomal_uL10-like_sf"/>
</dbReference>
<dbReference type="PANTHER" id="PTHR11560">
    <property type="entry name" value="39S RIBOSOMAL PROTEIN L10, MITOCHONDRIAL"/>
    <property type="match status" value="1"/>
</dbReference>
<evidence type="ECO:0000256" key="2">
    <source>
        <dbReference type="ARBA" id="ARBA00022980"/>
    </source>
</evidence>
<feature type="region of interest" description="Disordered" evidence="6">
    <location>
        <begin position="161"/>
        <end position="182"/>
    </location>
</feature>